<gene>
    <name evidence="2" type="ORF">RHSIM_Rhsim12G0100600</name>
</gene>
<feature type="compositionally biased region" description="Polar residues" evidence="1">
    <location>
        <begin position="1"/>
        <end position="10"/>
    </location>
</feature>
<sequence>MADGSRTQPDPNKDRLTSPSSELANPVWNPKMSYLGFQVRHSHSVKDDPKIAYALMSGTLLPRDIQDLPKDLEPVLGTACQHLLLTTQHLTAAPDHMTKRNKYVNKLIKTSDGPKNKVGKLRAEAMKYKKEATAANDTSLALKQKME</sequence>
<keyword evidence="3" id="KW-1185">Reference proteome</keyword>
<evidence type="ECO:0000313" key="3">
    <source>
        <dbReference type="Proteomes" id="UP000626092"/>
    </source>
</evidence>
<evidence type="ECO:0000313" key="2">
    <source>
        <dbReference type="EMBL" id="KAF7123133.1"/>
    </source>
</evidence>
<name>A0A834G2B4_RHOSS</name>
<dbReference type="AlphaFoldDB" id="A0A834G2B4"/>
<organism evidence="2 3">
    <name type="scientific">Rhododendron simsii</name>
    <name type="common">Sims's rhododendron</name>
    <dbReference type="NCBI Taxonomy" id="118357"/>
    <lineage>
        <taxon>Eukaryota</taxon>
        <taxon>Viridiplantae</taxon>
        <taxon>Streptophyta</taxon>
        <taxon>Embryophyta</taxon>
        <taxon>Tracheophyta</taxon>
        <taxon>Spermatophyta</taxon>
        <taxon>Magnoliopsida</taxon>
        <taxon>eudicotyledons</taxon>
        <taxon>Gunneridae</taxon>
        <taxon>Pentapetalae</taxon>
        <taxon>asterids</taxon>
        <taxon>Ericales</taxon>
        <taxon>Ericaceae</taxon>
        <taxon>Ericoideae</taxon>
        <taxon>Rhodoreae</taxon>
        <taxon>Rhododendron</taxon>
    </lineage>
</organism>
<comment type="caution">
    <text evidence="2">The sequence shown here is derived from an EMBL/GenBank/DDBJ whole genome shotgun (WGS) entry which is preliminary data.</text>
</comment>
<dbReference type="EMBL" id="WJXA01000012">
    <property type="protein sequence ID" value="KAF7123133.1"/>
    <property type="molecule type" value="Genomic_DNA"/>
</dbReference>
<accession>A0A834G2B4</accession>
<protein>
    <submittedName>
        <fullName evidence="2">Uncharacterized protein</fullName>
    </submittedName>
</protein>
<evidence type="ECO:0000256" key="1">
    <source>
        <dbReference type="SAM" id="MobiDB-lite"/>
    </source>
</evidence>
<feature type="region of interest" description="Disordered" evidence="1">
    <location>
        <begin position="1"/>
        <end position="25"/>
    </location>
</feature>
<reference evidence="2" key="1">
    <citation type="submission" date="2019-11" db="EMBL/GenBank/DDBJ databases">
        <authorList>
            <person name="Liu Y."/>
            <person name="Hou J."/>
            <person name="Li T.-Q."/>
            <person name="Guan C.-H."/>
            <person name="Wu X."/>
            <person name="Wu H.-Z."/>
            <person name="Ling F."/>
            <person name="Zhang R."/>
            <person name="Shi X.-G."/>
            <person name="Ren J.-P."/>
            <person name="Chen E.-F."/>
            <person name="Sun J.-M."/>
        </authorList>
    </citation>
    <scope>NUCLEOTIDE SEQUENCE</scope>
    <source>
        <strain evidence="2">Adult_tree_wgs_1</strain>
        <tissue evidence="2">Leaves</tissue>
    </source>
</reference>
<proteinExistence type="predicted"/>
<dbReference type="Proteomes" id="UP000626092">
    <property type="component" value="Unassembled WGS sequence"/>
</dbReference>